<gene>
    <name evidence="1" type="ORF">FX982_04849</name>
</gene>
<protein>
    <submittedName>
        <fullName evidence="1">Ubiquinone biosynthesis O-methyltransferase</fullName>
        <ecNumber evidence="1">2.1.1.222</ecNumber>
    </submittedName>
</protein>
<keyword evidence="2" id="KW-1185">Reference proteome</keyword>
<sequence>MANRDYNQEFQNNAHRSYFYDFDARLRRYMMESFSPWLTEGPALELGCFEGEFTQIFSERFHDLTVIEAASDLIGVTRQRVGEQVAFVCSTFETATVEPRFENIFLIHTLEHLDDRTAVLQRIAQWLKPGGRLFIAVPNANAPSRQIAVKMGLIEHNSAVTEGERLHGHRITYSLDTLDHEVRQAGWSVRHRGGVFFKPLANFQLDKALESGLVDEAFMDGCYALGMHYPELCASVFVVCERSTAAE</sequence>
<evidence type="ECO:0000313" key="1">
    <source>
        <dbReference type="EMBL" id="QKF53855.1"/>
    </source>
</evidence>
<accession>A0A6M8MZI3</accession>
<dbReference type="Pfam" id="PF13489">
    <property type="entry name" value="Methyltransf_23"/>
    <property type="match status" value="1"/>
</dbReference>
<proteinExistence type="predicted"/>
<dbReference type="SUPFAM" id="SSF53335">
    <property type="entry name" value="S-adenosyl-L-methionine-dependent methyltransferases"/>
    <property type="match status" value="1"/>
</dbReference>
<keyword evidence="1" id="KW-0489">Methyltransferase</keyword>
<keyword evidence="1" id="KW-0830">Ubiquinone</keyword>
<dbReference type="Proteomes" id="UP000501989">
    <property type="component" value="Chromosome"/>
</dbReference>
<dbReference type="KEGG" id="pgg:FX982_04849"/>
<dbReference type="GO" id="GO:0102208">
    <property type="term" value="F:2-polyprenyl-6-hydroxyphenol methylase activity"/>
    <property type="evidence" value="ECO:0007669"/>
    <property type="project" value="UniProtKB-EC"/>
</dbReference>
<keyword evidence="1" id="KW-0808">Transferase</keyword>
<dbReference type="GO" id="GO:0032259">
    <property type="term" value="P:methylation"/>
    <property type="evidence" value="ECO:0007669"/>
    <property type="project" value="UniProtKB-KW"/>
</dbReference>
<dbReference type="PANTHER" id="PTHR43861">
    <property type="entry name" value="TRANS-ACONITATE 2-METHYLTRANSFERASE-RELATED"/>
    <property type="match status" value="1"/>
</dbReference>
<dbReference type="AlphaFoldDB" id="A0A6M8MZI3"/>
<organism evidence="1 2">
    <name type="scientific">Pseudomonas graminis</name>
    <dbReference type="NCBI Taxonomy" id="158627"/>
    <lineage>
        <taxon>Bacteria</taxon>
        <taxon>Pseudomonadati</taxon>
        <taxon>Pseudomonadota</taxon>
        <taxon>Gammaproteobacteria</taxon>
        <taxon>Pseudomonadales</taxon>
        <taxon>Pseudomonadaceae</taxon>
        <taxon>Pseudomonas</taxon>
    </lineage>
</organism>
<dbReference type="EMBL" id="CP053746">
    <property type="protein sequence ID" value="QKF53855.1"/>
    <property type="molecule type" value="Genomic_DNA"/>
</dbReference>
<evidence type="ECO:0000313" key="2">
    <source>
        <dbReference type="Proteomes" id="UP000501989"/>
    </source>
</evidence>
<reference evidence="2" key="1">
    <citation type="submission" date="2019-12" db="EMBL/GenBank/DDBJ databases">
        <title>Endophytic bacteria associated with Panax ginseng seedlings.</title>
        <authorList>
            <person name="Park J.M."/>
            <person name="Shin R."/>
            <person name="Jo S.H."/>
        </authorList>
    </citation>
    <scope>NUCLEOTIDE SEQUENCE [LARGE SCALE GENOMIC DNA]</scope>
    <source>
        <strain evidence="2">PgKB30</strain>
    </source>
</reference>
<dbReference type="Gene3D" id="3.40.50.150">
    <property type="entry name" value="Vaccinia Virus protein VP39"/>
    <property type="match status" value="1"/>
</dbReference>
<dbReference type="InterPro" id="IPR029063">
    <property type="entry name" value="SAM-dependent_MTases_sf"/>
</dbReference>
<dbReference type="EC" id="2.1.1.222" evidence="1"/>
<dbReference type="CDD" id="cd02440">
    <property type="entry name" value="AdoMet_MTases"/>
    <property type="match status" value="1"/>
</dbReference>
<dbReference type="RefSeq" id="WP_122534833.1">
    <property type="nucleotide sequence ID" value="NZ_CP053746.1"/>
</dbReference>
<name>A0A6M8MZI3_9PSED</name>